<protein>
    <submittedName>
        <fullName evidence="1">Uncharacterized protein</fullName>
    </submittedName>
</protein>
<organism evidence="1 2">
    <name type="scientific">Desulfobotulus alkaliphilus</name>
    <dbReference type="NCBI Taxonomy" id="622671"/>
    <lineage>
        <taxon>Bacteria</taxon>
        <taxon>Pseudomonadati</taxon>
        <taxon>Thermodesulfobacteriota</taxon>
        <taxon>Desulfobacteria</taxon>
        <taxon>Desulfobacterales</taxon>
        <taxon>Desulfobacteraceae</taxon>
        <taxon>Desulfobotulus</taxon>
    </lineage>
</organism>
<dbReference type="AlphaFoldDB" id="A0A562R098"/>
<evidence type="ECO:0000313" key="2">
    <source>
        <dbReference type="Proteomes" id="UP000318307"/>
    </source>
</evidence>
<proteinExistence type="predicted"/>
<comment type="caution">
    <text evidence="1">The sequence shown here is derived from an EMBL/GenBank/DDBJ whole genome shotgun (WGS) entry which is preliminary data.</text>
</comment>
<dbReference type="EMBL" id="VLLC01000061">
    <property type="protein sequence ID" value="TWI62253.1"/>
    <property type="molecule type" value="Genomic_DNA"/>
</dbReference>
<reference evidence="1 2" key="1">
    <citation type="submission" date="2019-07" db="EMBL/GenBank/DDBJ databases">
        <title>Genome sequencing of 100 strains of the haloalkaliphilic chemolithoautotrophic sulfur-oxidizing bacterium Thioalkalivibrio.</title>
        <authorList>
            <person name="Muyzer G."/>
        </authorList>
    </citation>
    <scope>NUCLEOTIDE SEQUENCE [LARGE SCALE GENOMIC DNA]</scope>
    <source>
        <strain evidence="1 2">ASO4-4</strain>
    </source>
</reference>
<evidence type="ECO:0000313" key="1">
    <source>
        <dbReference type="EMBL" id="TWI62253.1"/>
    </source>
</evidence>
<keyword evidence="2" id="KW-1185">Reference proteome</keyword>
<name>A0A562R098_9BACT</name>
<accession>A0A562R098</accession>
<dbReference type="Proteomes" id="UP000318307">
    <property type="component" value="Unassembled WGS sequence"/>
</dbReference>
<sequence length="43" mass="4864">MGEKGRVRISAHFTTESMCRSTLNLYEGALDFLEKQKKTEADA</sequence>
<gene>
    <name evidence="1" type="ORF">LZ24_03380</name>
</gene>